<dbReference type="RefSeq" id="WP_130244543.1">
    <property type="nucleotide sequence ID" value="NZ_PPUZ01000017.1"/>
</dbReference>
<dbReference type="Pfam" id="PF00672">
    <property type="entry name" value="HAMP"/>
    <property type="match status" value="1"/>
</dbReference>
<evidence type="ECO:0000313" key="6">
    <source>
        <dbReference type="EMBL" id="RZM83598.1"/>
    </source>
</evidence>
<feature type="domain" description="EAL" evidence="3">
    <location>
        <begin position="562"/>
        <end position="816"/>
    </location>
</feature>
<keyword evidence="2" id="KW-1133">Transmembrane helix</keyword>
<evidence type="ECO:0000259" key="4">
    <source>
        <dbReference type="PROSITE" id="PS50885"/>
    </source>
</evidence>
<keyword evidence="2" id="KW-0812">Transmembrane</keyword>
<proteinExistence type="predicted"/>
<dbReference type="NCBIfam" id="TIGR00254">
    <property type="entry name" value="GGDEF"/>
    <property type="match status" value="1"/>
</dbReference>
<keyword evidence="6" id="KW-0418">Kinase</keyword>
<dbReference type="SUPFAM" id="SSF55785">
    <property type="entry name" value="PYP-like sensor domain (PAS domain)"/>
    <property type="match status" value="1"/>
</dbReference>
<dbReference type="InterPro" id="IPR003660">
    <property type="entry name" value="HAMP_dom"/>
</dbReference>
<organism evidence="6 7">
    <name type="scientific">Pseudoalteromonas rubra</name>
    <dbReference type="NCBI Taxonomy" id="43658"/>
    <lineage>
        <taxon>Bacteria</taxon>
        <taxon>Pseudomonadati</taxon>
        <taxon>Pseudomonadota</taxon>
        <taxon>Gammaproteobacteria</taxon>
        <taxon>Alteromonadales</taxon>
        <taxon>Pseudoalteromonadaceae</taxon>
        <taxon>Pseudoalteromonas</taxon>
    </lineage>
</organism>
<dbReference type="CDD" id="cd01949">
    <property type="entry name" value="GGDEF"/>
    <property type="match status" value="1"/>
</dbReference>
<dbReference type="Pfam" id="PF08448">
    <property type="entry name" value="PAS_4"/>
    <property type="match status" value="1"/>
</dbReference>
<evidence type="ECO:0000259" key="3">
    <source>
        <dbReference type="PROSITE" id="PS50883"/>
    </source>
</evidence>
<dbReference type="SUPFAM" id="SSF158472">
    <property type="entry name" value="HAMP domain-like"/>
    <property type="match status" value="1"/>
</dbReference>
<dbReference type="GO" id="GO:0007165">
    <property type="term" value="P:signal transduction"/>
    <property type="evidence" value="ECO:0007669"/>
    <property type="project" value="InterPro"/>
</dbReference>
<dbReference type="InterPro" id="IPR013656">
    <property type="entry name" value="PAS_4"/>
</dbReference>
<dbReference type="Gene3D" id="3.30.70.270">
    <property type="match status" value="1"/>
</dbReference>
<dbReference type="SMART" id="SM00052">
    <property type="entry name" value="EAL"/>
    <property type="match status" value="1"/>
</dbReference>
<dbReference type="InterPro" id="IPR000160">
    <property type="entry name" value="GGDEF_dom"/>
</dbReference>
<dbReference type="InterPro" id="IPR029787">
    <property type="entry name" value="Nucleotide_cyclase"/>
</dbReference>
<dbReference type="InterPro" id="IPR043128">
    <property type="entry name" value="Rev_trsase/Diguanyl_cyclase"/>
</dbReference>
<dbReference type="CDD" id="cd06225">
    <property type="entry name" value="HAMP"/>
    <property type="match status" value="1"/>
</dbReference>
<dbReference type="Gene3D" id="3.20.20.450">
    <property type="entry name" value="EAL domain"/>
    <property type="match status" value="1"/>
</dbReference>
<name>A0A4Q7EK87_9GAMM</name>
<dbReference type="InterPro" id="IPR052155">
    <property type="entry name" value="Biofilm_reg_signaling"/>
</dbReference>
<feature type="domain" description="HAMP" evidence="4">
    <location>
        <begin position="204"/>
        <end position="256"/>
    </location>
</feature>
<evidence type="ECO:0000259" key="5">
    <source>
        <dbReference type="PROSITE" id="PS50887"/>
    </source>
</evidence>
<dbReference type="InterPro" id="IPR001633">
    <property type="entry name" value="EAL_dom"/>
</dbReference>
<keyword evidence="6" id="KW-0808">Transferase</keyword>
<dbReference type="GO" id="GO:0016301">
    <property type="term" value="F:kinase activity"/>
    <property type="evidence" value="ECO:0007669"/>
    <property type="project" value="UniProtKB-KW"/>
</dbReference>
<comment type="caution">
    <text evidence="6">The sequence shown here is derived from an EMBL/GenBank/DDBJ whole genome shotgun (WGS) entry which is preliminary data.</text>
</comment>
<dbReference type="GO" id="GO:0016020">
    <property type="term" value="C:membrane"/>
    <property type="evidence" value="ECO:0007669"/>
    <property type="project" value="InterPro"/>
</dbReference>
<feature type="transmembrane region" description="Helical" evidence="2">
    <location>
        <begin position="12"/>
        <end position="31"/>
    </location>
</feature>
<feature type="domain" description="GGDEF" evidence="5">
    <location>
        <begin position="420"/>
        <end position="553"/>
    </location>
</feature>
<accession>A0A4Q7EK87</accession>
<gene>
    <name evidence="6" type="ORF">C3B51_06640</name>
</gene>
<dbReference type="InterPro" id="IPR035965">
    <property type="entry name" value="PAS-like_dom_sf"/>
</dbReference>
<dbReference type="SUPFAM" id="SSF55073">
    <property type="entry name" value="Nucleotide cyclase"/>
    <property type="match status" value="1"/>
</dbReference>
<dbReference type="PROSITE" id="PS50887">
    <property type="entry name" value="GGDEF"/>
    <property type="match status" value="1"/>
</dbReference>
<reference evidence="6 7" key="1">
    <citation type="submission" date="2018-01" db="EMBL/GenBank/DDBJ databases">
        <title>Co-occurrence of chitin degradation, pigmentation and bioactivity in marine Pseudoalteromonas.</title>
        <authorList>
            <person name="Paulsen S."/>
            <person name="Gram L."/>
            <person name="Machado H."/>
        </authorList>
    </citation>
    <scope>NUCLEOTIDE SEQUENCE [LARGE SCALE GENOMIC DNA]</scope>
    <source>
        <strain evidence="6 7">S1946</strain>
    </source>
</reference>
<dbReference type="SMART" id="SM00267">
    <property type="entry name" value="GGDEF"/>
    <property type="match status" value="1"/>
</dbReference>
<dbReference type="PANTHER" id="PTHR44757:SF2">
    <property type="entry name" value="BIOFILM ARCHITECTURE MAINTENANCE PROTEIN MBAA"/>
    <property type="match status" value="1"/>
</dbReference>
<keyword evidence="2" id="KW-0472">Membrane</keyword>
<dbReference type="FunFam" id="3.30.70.270:FF:000001">
    <property type="entry name" value="Diguanylate cyclase domain protein"/>
    <property type="match status" value="1"/>
</dbReference>
<dbReference type="Gene3D" id="3.30.450.20">
    <property type="entry name" value="PAS domain"/>
    <property type="match status" value="1"/>
</dbReference>
<dbReference type="Proteomes" id="UP000292345">
    <property type="component" value="Unassembled WGS sequence"/>
</dbReference>
<dbReference type="SUPFAM" id="SSF141868">
    <property type="entry name" value="EAL domain-like"/>
    <property type="match status" value="1"/>
</dbReference>
<protein>
    <submittedName>
        <fullName evidence="6">Histidine kinase</fullName>
    </submittedName>
</protein>
<feature type="transmembrane region" description="Helical" evidence="2">
    <location>
        <begin position="185"/>
        <end position="206"/>
    </location>
</feature>
<dbReference type="Gene3D" id="6.10.340.10">
    <property type="match status" value="1"/>
</dbReference>
<sequence length="832" mass="94047">MTKLYSIDLKLWLTLSAFLFAALLSVSLVQVHYDAQRESLLAVTDATLKRDLSTLNLTMQYHLAHNDQDEIRSTLIAYQQGQQYTQLALIDMQGMVLYSSTPDFEGQHYADTPLKLKPEIFTHQLSPPYLVVEYIQHKHLYQAYSTYEQQGTVPADTPLPALIYAEYSIASQAQQLLEYTRMKTLSILAIAALLTGLVVYFTRWFIHRPVSLLVELSERLSRFDFSKTLEIRGAGEFKHLAENLNEMANSLQTGWQKTQQAETEARRKTAILEGIFSALPDLFFIIDKQGTILEYHSGQTDDLYVPEAQFLGHKIEEFLPAPTSRHFTRAIQGIEKPGQLTQLEYSLPFENGKRHFEARLSALPDSDALVIAVRNITDKKRQEEIILHHAFYDTLTDLPNRFLVLDRLQQLIHDAKRDKSLVGVGFIDLDDFKKVNDSMGHEVGDKVLVHSAKRLQSALREKDTVARLGGDEFIILLGDLKTSADIHPIAAKLVKLFHAPFNIDGRAFNISLSLGIAIFPQDADTPNDLLRKADSAMYNAKQQGRNTYCLFTENMSNTLQRRLLLEENMQGALERGEFEVYYQPQLDLQARKVVGAEALLRWHSEKLGPISPAEFIPLAEQTGFIIDLGKFVLNSAASALQQFHARFNASLRLAVNLSPRQFYDPQLLSHVEHLIANCELQPGTLELEITEGLLLSGDSTIKATLDTLQKMGVLISMDDFGTGYSSLNYLRQYPFDVLKIDQSFIADMHTGSESAYLVKNIITMAHGMGLKVIAEGIEDHEQLSRLVEFNCNIGQGYLIGQPMPQAAFQDWLEHNFSRAENIMNKSLSIQDY</sequence>
<dbReference type="PANTHER" id="PTHR44757">
    <property type="entry name" value="DIGUANYLATE CYCLASE DGCP"/>
    <property type="match status" value="1"/>
</dbReference>
<dbReference type="EMBL" id="PPUZ01000017">
    <property type="protein sequence ID" value="RZM83598.1"/>
    <property type="molecule type" value="Genomic_DNA"/>
</dbReference>
<dbReference type="Pfam" id="PF00563">
    <property type="entry name" value="EAL"/>
    <property type="match status" value="1"/>
</dbReference>
<evidence type="ECO:0000256" key="2">
    <source>
        <dbReference type="SAM" id="Phobius"/>
    </source>
</evidence>
<evidence type="ECO:0000313" key="7">
    <source>
        <dbReference type="Proteomes" id="UP000292345"/>
    </source>
</evidence>
<dbReference type="PROSITE" id="PS50885">
    <property type="entry name" value="HAMP"/>
    <property type="match status" value="1"/>
</dbReference>
<dbReference type="InterPro" id="IPR035919">
    <property type="entry name" value="EAL_sf"/>
</dbReference>
<dbReference type="PROSITE" id="PS50883">
    <property type="entry name" value="EAL"/>
    <property type="match status" value="1"/>
</dbReference>
<dbReference type="AlphaFoldDB" id="A0A4Q7EK87"/>
<comment type="cofactor">
    <cofactor evidence="1">
        <name>Mg(2+)</name>
        <dbReference type="ChEBI" id="CHEBI:18420"/>
    </cofactor>
</comment>
<evidence type="ECO:0000256" key="1">
    <source>
        <dbReference type="ARBA" id="ARBA00001946"/>
    </source>
</evidence>
<dbReference type="Pfam" id="PF00990">
    <property type="entry name" value="GGDEF"/>
    <property type="match status" value="1"/>
</dbReference>
<dbReference type="CDD" id="cd01948">
    <property type="entry name" value="EAL"/>
    <property type="match status" value="1"/>
</dbReference>